<dbReference type="SUPFAM" id="SSF56436">
    <property type="entry name" value="C-type lectin-like"/>
    <property type="match status" value="1"/>
</dbReference>
<gene>
    <name evidence="3" type="ORF">FAK_41310</name>
</gene>
<name>A0AAU9EZR8_9BACT</name>
<dbReference type="InterPro" id="IPR051043">
    <property type="entry name" value="Sulfatase_Mod_Factor_Kinase"/>
</dbReference>
<feature type="domain" description="Sulfatase-modifying factor enzyme-like" evidence="2">
    <location>
        <begin position="100"/>
        <end position="308"/>
    </location>
</feature>
<sequence>MNRASLVMLVWAAAVLLGGGAAWADIHDPHPQAGDLSLPLPDGARMVFRPVHLGRSMEGLGTRMVWVGRGEGDIFYQTPTQVEISGAFNLARAGSEDWVYYLGKYEVTEAQFYSLMPPPPRRSRSELMKSAQPVTGVSWFQAQEFLKLYNQWLAANAPDKLPRSAGAADAGATYLRLPDEVEWEFAARGGGLIEPSQYFQRTPYGPNQTVVHEWCFPEVVRAPPRVRAVGLKKPHPLGFYDLLGNVAEMTSSLFRVEYTAGRSGGYALRGGSTMKDGAEQCLPSLRAEMPLYKNGKPFTRNDVGLRLVIASLATASRQDVARLKQIYERYGQGGQPVFGVSLGGSQAGWQQLRDTLGRVSPQALKAVDPQLDQLEAKLRQAATKMRKVESDSALVTIRTAVYCLYATYKTMLNEMYLKPIVQMSQSSERRRRAQQNLHDNQVAREESLEQYFAQLDLMDRLYSREVVLGQLEEHRKLLVNQAAGPQKVKINQLLGRHYQSYLKAKQADKAAWVGDLRQALFVPNQASGPR</sequence>
<keyword evidence="1" id="KW-0732">Signal</keyword>
<dbReference type="PANTHER" id="PTHR23150:SF19">
    <property type="entry name" value="FORMYLGLYCINE-GENERATING ENZYME"/>
    <property type="match status" value="1"/>
</dbReference>
<dbReference type="EMBL" id="AP028679">
    <property type="protein sequence ID" value="BEQ17065.1"/>
    <property type="molecule type" value="Genomic_DNA"/>
</dbReference>
<evidence type="ECO:0000313" key="4">
    <source>
        <dbReference type="Proteomes" id="UP001366166"/>
    </source>
</evidence>
<keyword evidence="4" id="KW-1185">Reference proteome</keyword>
<evidence type="ECO:0000313" key="3">
    <source>
        <dbReference type="EMBL" id="BEQ17065.1"/>
    </source>
</evidence>
<dbReference type="InterPro" id="IPR005532">
    <property type="entry name" value="SUMF_dom"/>
</dbReference>
<dbReference type="GO" id="GO:0120147">
    <property type="term" value="F:formylglycine-generating oxidase activity"/>
    <property type="evidence" value="ECO:0007669"/>
    <property type="project" value="TreeGrafter"/>
</dbReference>
<dbReference type="PANTHER" id="PTHR23150">
    <property type="entry name" value="SULFATASE MODIFYING FACTOR 1, 2"/>
    <property type="match status" value="1"/>
</dbReference>
<dbReference type="Proteomes" id="UP001366166">
    <property type="component" value="Chromosome"/>
</dbReference>
<reference evidence="4" key="1">
    <citation type="journal article" date="2023" name="Arch. Microbiol.">
        <title>Desulfoferula mesophilus gen. nov. sp. nov., a mesophilic sulfate-reducing bacterium isolated from a brackish lake sediment.</title>
        <authorList>
            <person name="Watanabe T."/>
            <person name="Yabe T."/>
            <person name="Tsuji J.M."/>
            <person name="Fukui M."/>
        </authorList>
    </citation>
    <scope>NUCLEOTIDE SEQUENCE [LARGE SCALE GENOMIC DNA]</scope>
    <source>
        <strain evidence="4">12FAK</strain>
    </source>
</reference>
<dbReference type="Pfam" id="PF03781">
    <property type="entry name" value="FGE-sulfatase"/>
    <property type="match status" value="1"/>
</dbReference>
<accession>A0AAU9EZR8</accession>
<proteinExistence type="predicted"/>
<feature type="signal peptide" evidence="1">
    <location>
        <begin position="1"/>
        <end position="24"/>
    </location>
</feature>
<dbReference type="KEGG" id="dmp:FAK_41310"/>
<dbReference type="AlphaFoldDB" id="A0AAU9EZR8"/>
<organism evidence="3 4">
    <name type="scientific">Desulfoferula mesophila</name>
    <dbReference type="NCBI Taxonomy" id="3058419"/>
    <lineage>
        <taxon>Bacteria</taxon>
        <taxon>Pseudomonadati</taxon>
        <taxon>Thermodesulfobacteriota</taxon>
        <taxon>Desulfarculia</taxon>
        <taxon>Desulfarculales</taxon>
        <taxon>Desulfarculaceae</taxon>
        <taxon>Desulfoferula</taxon>
    </lineage>
</organism>
<dbReference type="InterPro" id="IPR016187">
    <property type="entry name" value="CTDL_fold"/>
</dbReference>
<dbReference type="InterPro" id="IPR042095">
    <property type="entry name" value="SUMF_sf"/>
</dbReference>
<evidence type="ECO:0000256" key="1">
    <source>
        <dbReference type="SAM" id="SignalP"/>
    </source>
</evidence>
<dbReference type="RefSeq" id="WP_338603788.1">
    <property type="nucleotide sequence ID" value="NZ_AP028679.1"/>
</dbReference>
<feature type="chain" id="PRO_5043538147" description="Sulfatase-modifying factor enzyme-like domain-containing protein" evidence="1">
    <location>
        <begin position="25"/>
        <end position="530"/>
    </location>
</feature>
<protein>
    <recommendedName>
        <fullName evidence="2">Sulfatase-modifying factor enzyme-like domain-containing protein</fullName>
    </recommendedName>
</protein>
<evidence type="ECO:0000259" key="2">
    <source>
        <dbReference type="Pfam" id="PF03781"/>
    </source>
</evidence>
<dbReference type="Gene3D" id="3.90.1580.10">
    <property type="entry name" value="paralog of FGE (formylglycine-generating enzyme)"/>
    <property type="match status" value="1"/>
</dbReference>